<organism evidence="3 4">
    <name type="scientific">Coprinellus micaceus</name>
    <name type="common">Glistening ink-cap mushroom</name>
    <name type="synonym">Coprinus micaceus</name>
    <dbReference type="NCBI Taxonomy" id="71717"/>
    <lineage>
        <taxon>Eukaryota</taxon>
        <taxon>Fungi</taxon>
        <taxon>Dikarya</taxon>
        <taxon>Basidiomycota</taxon>
        <taxon>Agaricomycotina</taxon>
        <taxon>Agaricomycetes</taxon>
        <taxon>Agaricomycetidae</taxon>
        <taxon>Agaricales</taxon>
        <taxon>Agaricineae</taxon>
        <taxon>Psathyrellaceae</taxon>
        <taxon>Coprinellus</taxon>
    </lineage>
</organism>
<evidence type="ECO:0000313" key="3">
    <source>
        <dbReference type="EMBL" id="TEB30323.1"/>
    </source>
</evidence>
<evidence type="ECO:0000313" key="4">
    <source>
        <dbReference type="Proteomes" id="UP000298030"/>
    </source>
</evidence>
<dbReference type="EMBL" id="QPFP01000220">
    <property type="protein sequence ID" value="TEB18863.1"/>
    <property type="molecule type" value="Genomic_DNA"/>
</dbReference>
<comment type="caution">
    <text evidence="3">The sequence shown here is derived from an EMBL/GenBank/DDBJ whole genome shotgun (WGS) entry which is preliminary data.</text>
</comment>
<accession>A0A4Y7T834</accession>
<feature type="region of interest" description="Disordered" evidence="1">
    <location>
        <begin position="1"/>
        <end position="23"/>
    </location>
</feature>
<name>A0A4Y7T834_COPMI</name>
<dbReference type="AlphaFoldDB" id="A0A4Y7T834"/>
<gene>
    <name evidence="3" type="ORF">FA13DRAFT_1733625</name>
    <name evidence="2" type="ORF">FA13DRAFT_1745080</name>
</gene>
<evidence type="ECO:0000256" key="1">
    <source>
        <dbReference type="SAM" id="MobiDB-lite"/>
    </source>
</evidence>
<dbReference type="Proteomes" id="UP000298030">
    <property type="component" value="Unassembled WGS sequence"/>
</dbReference>
<keyword evidence="4" id="KW-1185">Reference proteome</keyword>
<reference evidence="3 4" key="1">
    <citation type="journal article" date="2019" name="Nat. Ecol. Evol.">
        <title>Megaphylogeny resolves global patterns of mushroom evolution.</title>
        <authorList>
            <person name="Varga T."/>
            <person name="Krizsan K."/>
            <person name="Foldi C."/>
            <person name="Dima B."/>
            <person name="Sanchez-Garcia M."/>
            <person name="Sanchez-Ramirez S."/>
            <person name="Szollosi G.J."/>
            <person name="Szarkandi J.G."/>
            <person name="Papp V."/>
            <person name="Albert L."/>
            <person name="Andreopoulos W."/>
            <person name="Angelini C."/>
            <person name="Antonin V."/>
            <person name="Barry K.W."/>
            <person name="Bougher N.L."/>
            <person name="Buchanan P."/>
            <person name="Buyck B."/>
            <person name="Bense V."/>
            <person name="Catcheside P."/>
            <person name="Chovatia M."/>
            <person name="Cooper J."/>
            <person name="Damon W."/>
            <person name="Desjardin D."/>
            <person name="Finy P."/>
            <person name="Geml J."/>
            <person name="Haridas S."/>
            <person name="Hughes K."/>
            <person name="Justo A."/>
            <person name="Karasinski D."/>
            <person name="Kautmanova I."/>
            <person name="Kiss B."/>
            <person name="Kocsube S."/>
            <person name="Kotiranta H."/>
            <person name="LaButti K.M."/>
            <person name="Lechner B.E."/>
            <person name="Liimatainen K."/>
            <person name="Lipzen A."/>
            <person name="Lukacs Z."/>
            <person name="Mihaltcheva S."/>
            <person name="Morgado L.N."/>
            <person name="Niskanen T."/>
            <person name="Noordeloos M.E."/>
            <person name="Ohm R.A."/>
            <person name="Ortiz-Santana B."/>
            <person name="Ovrebo C."/>
            <person name="Racz N."/>
            <person name="Riley R."/>
            <person name="Savchenko A."/>
            <person name="Shiryaev A."/>
            <person name="Soop K."/>
            <person name="Spirin V."/>
            <person name="Szebenyi C."/>
            <person name="Tomsovsky M."/>
            <person name="Tulloss R.E."/>
            <person name="Uehling J."/>
            <person name="Grigoriev I.V."/>
            <person name="Vagvolgyi C."/>
            <person name="Papp T."/>
            <person name="Martin F.M."/>
            <person name="Miettinen O."/>
            <person name="Hibbett D.S."/>
            <person name="Nagy L.G."/>
        </authorList>
    </citation>
    <scope>NUCLEOTIDE SEQUENCE [LARGE SCALE GENOMIC DNA]</scope>
    <source>
        <strain evidence="3 4">FP101781</strain>
    </source>
</reference>
<proteinExistence type="predicted"/>
<protein>
    <submittedName>
        <fullName evidence="3">Uncharacterized protein</fullName>
    </submittedName>
</protein>
<evidence type="ECO:0000313" key="2">
    <source>
        <dbReference type="EMBL" id="TEB18863.1"/>
    </source>
</evidence>
<dbReference type="EMBL" id="QPFP01000023">
    <property type="protein sequence ID" value="TEB30323.1"/>
    <property type="molecule type" value="Genomic_DNA"/>
</dbReference>
<sequence>MTGAVLQGLRWAQSPGHTNPEVTTNGLATWKNLIKAHHSLTSRQKAMARSPIFSLIDCAL</sequence>